<keyword evidence="1" id="KW-1133">Transmembrane helix</keyword>
<feature type="transmembrane region" description="Helical" evidence="1">
    <location>
        <begin position="161"/>
        <end position="178"/>
    </location>
</feature>
<sequence>MSLFPAALIYLAVLLRILSNPFANVFQKQLTTIGSLPLLVNFITYFLLSIFCLIPAVGVDWFALPMGFWGYSLLVGLFGALGNGFLVRALQTGDLSVLGPVNAYKSVVGLLAGMLLLGEFPNVWGVAGIVLIICGSYFVLDTTEEKFSWKLLKQPSIQFRLWAMIFAAIEAVFIKKTILYSSPMVSFISWCWFGALFSAIITFSGAAHRQQFVQEFTSTKLKRYSLLVFCIGLMQLTTNYTFEQMPVGYALSLFQLSTLVSIGLGYRFFQETNILKKTFGAIIMVVGSVMIILLK</sequence>
<name>A0A0N7HWF7_9BACT</name>
<dbReference type="InterPro" id="IPR000620">
    <property type="entry name" value="EamA_dom"/>
</dbReference>
<dbReference type="PATRIC" id="fig|512763.3.peg.2033"/>
<feature type="transmembrane region" description="Helical" evidence="1">
    <location>
        <begin position="278"/>
        <end position="294"/>
    </location>
</feature>
<feature type="transmembrane region" description="Helical" evidence="1">
    <location>
        <begin position="68"/>
        <end position="90"/>
    </location>
</feature>
<reference evidence="3 4" key="1">
    <citation type="submission" date="2015-08" db="EMBL/GenBank/DDBJ databases">
        <title>Complete genome sequence of Rufibacter tibetensis strain 1351t, a radiation-resistant bacterium from tibet plateau.</title>
        <authorList>
            <person name="Dai J."/>
        </authorList>
    </citation>
    <scope>NUCLEOTIDE SEQUENCE [LARGE SCALE GENOMIC DNA]</scope>
    <source>
        <strain evidence="3 4">1351</strain>
    </source>
</reference>
<evidence type="ECO:0000313" key="3">
    <source>
        <dbReference type="EMBL" id="ALI99120.1"/>
    </source>
</evidence>
<protein>
    <recommendedName>
        <fullName evidence="2">EamA domain-containing protein</fullName>
    </recommendedName>
</protein>
<feature type="transmembrane region" description="Helical" evidence="1">
    <location>
        <begin position="184"/>
        <end position="203"/>
    </location>
</feature>
<keyword evidence="4" id="KW-1185">Reference proteome</keyword>
<accession>A0A0N7HWF7</accession>
<dbReference type="GO" id="GO:0016020">
    <property type="term" value="C:membrane"/>
    <property type="evidence" value="ECO:0007669"/>
    <property type="project" value="InterPro"/>
</dbReference>
<feature type="transmembrane region" description="Helical" evidence="1">
    <location>
        <begin position="38"/>
        <end position="62"/>
    </location>
</feature>
<evidence type="ECO:0000313" key="4">
    <source>
        <dbReference type="Proteomes" id="UP000061382"/>
    </source>
</evidence>
<keyword evidence="1" id="KW-0812">Transmembrane</keyword>
<keyword evidence="1" id="KW-0472">Membrane</keyword>
<feature type="transmembrane region" description="Helical" evidence="1">
    <location>
        <begin position="97"/>
        <end position="117"/>
    </location>
</feature>
<organism evidence="3 4">
    <name type="scientific">Rufibacter tibetensis</name>
    <dbReference type="NCBI Taxonomy" id="512763"/>
    <lineage>
        <taxon>Bacteria</taxon>
        <taxon>Pseudomonadati</taxon>
        <taxon>Bacteroidota</taxon>
        <taxon>Cytophagia</taxon>
        <taxon>Cytophagales</taxon>
        <taxon>Hymenobacteraceae</taxon>
        <taxon>Rufibacter</taxon>
    </lineage>
</organism>
<feature type="transmembrane region" description="Helical" evidence="1">
    <location>
        <begin position="123"/>
        <end position="140"/>
    </location>
</feature>
<dbReference type="EMBL" id="CP012643">
    <property type="protein sequence ID" value="ALI99120.1"/>
    <property type="molecule type" value="Genomic_DNA"/>
</dbReference>
<evidence type="ECO:0000259" key="2">
    <source>
        <dbReference type="Pfam" id="PF00892"/>
    </source>
</evidence>
<dbReference type="SUPFAM" id="SSF103481">
    <property type="entry name" value="Multidrug resistance efflux transporter EmrE"/>
    <property type="match status" value="1"/>
</dbReference>
<dbReference type="STRING" id="512763.DC20_09205"/>
<dbReference type="OrthoDB" id="9795255at2"/>
<dbReference type="AlphaFoldDB" id="A0A0N7HWF7"/>
<dbReference type="Pfam" id="PF00892">
    <property type="entry name" value="EamA"/>
    <property type="match status" value="2"/>
</dbReference>
<proteinExistence type="predicted"/>
<dbReference type="KEGG" id="rti:DC20_09205"/>
<dbReference type="Proteomes" id="UP000061382">
    <property type="component" value="Chromosome"/>
</dbReference>
<feature type="domain" description="EamA" evidence="2">
    <location>
        <begin position="10"/>
        <end position="140"/>
    </location>
</feature>
<gene>
    <name evidence="3" type="ORF">DC20_09205</name>
</gene>
<feature type="transmembrane region" description="Helical" evidence="1">
    <location>
        <begin position="248"/>
        <end position="266"/>
    </location>
</feature>
<feature type="transmembrane region" description="Helical" evidence="1">
    <location>
        <begin position="224"/>
        <end position="242"/>
    </location>
</feature>
<feature type="domain" description="EamA" evidence="2">
    <location>
        <begin position="161"/>
        <end position="292"/>
    </location>
</feature>
<dbReference type="InterPro" id="IPR037185">
    <property type="entry name" value="EmrE-like"/>
</dbReference>
<evidence type="ECO:0000256" key="1">
    <source>
        <dbReference type="SAM" id="Phobius"/>
    </source>
</evidence>
<feature type="transmembrane region" description="Helical" evidence="1">
    <location>
        <begin position="6"/>
        <end position="26"/>
    </location>
</feature>